<keyword evidence="3 6" id="KW-0812">Transmembrane</keyword>
<dbReference type="Pfam" id="PF09678">
    <property type="entry name" value="Caa3_CtaG"/>
    <property type="match status" value="1"/>
</dbReference>
<gene>
    <name evidence="7" type="primary">ctaG</name>
    <name evidence="7" type="ORF">ACFOZY_02675</name>
</gene>
<keyword evidence="8" id="KW-1185">Reference proteome</keyword>
<keyword evidence="4 6" id="KW-1133">Transmembrane helix</keyword>
<feature type="transmembrane region" description="Helical" evidence="6">
    <location>
        <begin position="114"/>
        <end position="137"/>
    </location>
</feature>
<feature type="transmembrane region" description="Helical" evidence="6">
    <location>
        <begin position="82"/>
        <end position="102"/>
    </location>
</feature>
<organism evidence="7 8">
    <name type="scientific">Chungangia koreensis</name>
    <dbReference type="NCBI Taxonomy" id="752657"/>
    <lineage>
        <taxon>Bacteria</taxon>
        <taxon>Bacillati</taxon>
        <taxon>Bacillota</taxon>
        <taxon>Bacilli</taxon>
        <taxon>Lactobacillales</taxon>
        <taxon>Chungangia</taxon>
    </lineage>
</organism>
<evidence type="ECO:0000256" key="6">
    <source>
        <dbReference type="SAM" id="Phobius"/>
    </source>
</evidence>
<accession>A0ABV8X080</accession>
<dbReference type="EMBL" id="JBHSEC010000002">
    <property type="protein sequence ID" value="MFC4409336.1"/>
    <property type="molecule type" value="Genomic_DNA"/>
</dbReference>
<dbReference type="InterPro" id="IPR014108">
    <property type="entry name" value="Caa3-assmbl_CtaG"/>
</dbReference>
<evidence type="ECO:0000256" key="4">
    <source>
        <dbReference type="ARBA" id="ARBA00022989"/>
    </source>
</evidence>
<feature type="transmembrane region" description="Helical" evidence="6">
    <location>
        <begin position="183"/>
        <end position="204"/>
    </location>
</feature>
<evidence type="ECO:0000256" key="2">
    <source>
        <dbReference type="ARBA" id="ARBA00022475"/>
    </source>
</evidence>
<proteinExistence type="predicted"/>
<feature type="transmembrane region" description="Helical" evidence="6">
    <location>
        <begin position="44"/>
        <end position="62"/>
    </location>
</feature>
<dbReference type="Proteomes" id="UP001595817">
    <property type="component" value="Unassembled WGS sequence"/>
</dbReference>
<dbReference type="NCBIfam" id="TIGR02737">
    <property type="entry name" value="caa3_CtaG"/>
    <property type="match status" value="1"/>
</dbReference>
<feature type="transmembrane region" description="Helical" evidence="6">
    <location>
        <begin position="256"/>
        <end position="278"/>
    </location>
</feature>
<keyword evidence="2" id="KW-1003">Cell membrane</keyword>
<name>A0ABV8X080_9LACT</name>
<evidence type="ECO:0000256" key="1">
    <source>
        <dbReference type="ARBA" id="ARBA00004651"/>
    </source>
</evidence>
<dbReference type="InterPro" id="IPR019108">
    <property type="entry name" value="Caa3_assmbl_CtaG-rel"/>
</dbReference>
<sequence length="306" mass="34900">MSISIFGFQALWSPWYFVTMVLIVLLYFLITVKWQHKFEGSQPLQRREAISFVSGIIVLYIVKGSPVDLMGHIMFTFHMVQMAFLLLLVPPLLLGGVPGWLWNAVVKKPFIDKFLRIFTNPILSLIIFTALFSFYHIPLVHDTIKYSVLLHAVYTFILFTSAVLMWMPVLSKDPNHQLDGLRKMLFIIASAVLITPACALIIFADAPMYETYTSGEAWLKAMALCVPASTLANIPPIPPEVFTNVPALYDQQMGGVIMKVLQEIIYGVFLFNFFIAWYRSEKMNADEITQKTIVERQRLAANSRHI</sequence>
<evidence type="ECO:0000256" key="5">
    <source>
        <dbReference type="ARBA" id="ARBA00023136"/>
    </source>
</evidence>
<evidence type="ECO:0000256" key="3">
    <source>
        <dbReference type="ARBA" id="ARBA00022692"/>
    </source>
</evidence>
<keyword evidence="5 6" id="KW-0472">Membrane</keyword>
<evidence type="ECO:0000313" key="8">
    <source>
        <dbReference type="Proteomes" id="UP001595817"/>
    </source>
</evidence>
<protein>
    <submittedName>
        <fullName evidence="7">Cytochrome c oxidase assembly factor CtaG</fullName>
    </submittedName>
</protein>
<reference evidence="8" key="1">
    <citation type="journal article" date="2019" name="Int. J. Syst. Evol. Microbiol.">
        <title>The Global Catalogue of Microorganisms (GCM) 10K type strain sequencing project: providing services to taxonomists for standard genome sequencing and annotation.</title>
        <authorList>
            <consortium name="The Broad Institute Genomics Platform"/>
            <consortium name="The Broad Institute Genome Sequencing Center for Infectious Disease"/>
            <person name="Wu L."/>
            <person name="Ma J."/>
        </authorList>
    </citation>
    <scope>NUCLEOTIDE SEQUENCE [LARGE SCALE GENOMIC DNA]</scope>
    <source>
        <strain evidence="8">CCUG 59778</strain>
    </source>
</reference>
<comment type="subcellular location">
    <subcellularLocation>
        <location evidence="1">Cell membrane</location>
        <topology evidence="1">Multi-pass membrane protein</topology>
    </subcellularLocation>
</comment>
<evidence type="ECO:0000313" key="7">
    <source>
        <dbReference type="EMBL" id="MFC4409336.1"/>
    </source>
</evidence>
<feature type="transmembrane region" description="Helical" evidence="6">
    <location>
        <begin position="12"/>
        <end position="32"/>
    </location>
</feature>
<feature type="transmembrane region" description="Helical" evidence="6">
    <location>
        <begin position="149"/>
        <end position="171"/>
    </location>
</feature>
<comment type="caution">
    <text evidence="7">The sequence shown here is derived from an EMBL/GenBank/DDBJ whole genome shotgun (WGS) entry which is preliminary data.</text>
</comment>
<dbReference type="RefSeq" id="WP_378151966.1">
    <property type="nucleotide sequence ID" value="NZ_JBHSEC010000002.1"/>
</dbReference>